<reference evidence="2 3" key="1">
    <citation type="journal article" date="2018" name="PLoS ONE">
        <title>The draft genome of Kipferlia bialata reveals reductive genome evolution in fornicate parasites.</title>
        <authorList>
            <person name="Tanifuji G."/>
            <person name="Takabayashi S."/>
            <person name="Kume K."/>
            <person name="Takagi M."/>
            <person name="Nakayama T."/>
            <person name="Kamikawa R."/>
            <person name="Inagaki Y."/>
            <person name="Hashimoto T."/>
        </authorList>
    </citation>
    <scope>NUCLEOTIDE SEQUENCE [LARGE SCALE GENOMIC DNA]</scope>
    <source>
        <strain evidence="2">NY0173</strain>
    </source>
</reference>
<protein>
    <submittedName>
        <fullName evidence="2">Uncharacterized protein</fullName>
    </submittedName>
</protein>
<name>A0A9K3D690_9EUKA</name>
<organism evidence="2 3">
    <name type="scientific">Kipferlia bialata</name>
    <dbReference type="NCBI Taxonomy" id="797122"/>
    <lineage>
        <taxon>Eukaryota</taxon>
        <taxon>Metamonada</taxon>
        <taxon>Carpediemonas-like organisms</taxon>
        <taxon>Kipferlia</taxon>
    </lineage>
</organism>
<evidence type="ECO:0000313" key="3">
    <source>
        <dbReference type="Proteomes" id="UP000265618"/>
    </source>
</evidence>
<dbReference type="AlphaFoldDB" id="A0A9K3D690"/>
<evidence type="ECO:0000313" key="2">
    <source>
        <dbReference type="EMBL" id="GIQ88058.1"/>
    </source>
</evidence>
<proteinExistence type="predicted"/>
<comment type="caution">
    <text evidence="2">The sequence shown here is derived from an EMBL/GenBank/DDBJ whole genome shotgun (WGS) entry which is preliminary data.</text>
</comment>
<evidence type="ECO:0000256" key="1">
    <source>
        <dbReference type="SAM" id="MobiDB-lite"/>
    </source>
</evidence>
<gene>
    <name evidence="2" type="ORF">KIPB_010225</name>
</gene>
<dbReference type="Proteomes" id="UP000265618">
    <property type="component" value="Unassembled WGS sequence"/>
</dbReference>
<feature type="region of interest" description="Disordered" evidence="1">
    <location>
        <begin position="91"/>
        <end position="116"/>
    </location>
</feature>
<dbReference type="EMBL" id="BDIP01003733">
    <property type="protein sequence ID" value="GIQ88058.1"/>
    <property type="molecule type" value="Genomic_DNA"/>
</dbReference>
<accession>A0A9K3D690</accession>
<keyword evidence="3" id="KW-1185">Reference proteome</keyword>
<sequence>MCTFSSLPLPAPYSLSLYTLIPGHRIDTGEEVFRSQSRDCAHHTAITAFGEDVPQDTSLPPPLDEEESLSLSLSHPSLSLSLYTLISSLPPPLDEEESTPGVTTITKSKKKDAPPDGADIAFVATATDGRIREVRKWGISHEFPSPFGCVTSLKLAPGPKAAEYWRGLLDKNRYSTTSGTSPSLPGHFRVSGNSKAGFVTRMARSALHHGPPAEYLVSTSSDGHVALYDWPLRSSQVIYAVRQHNVEVTAFGVARGIYT</sequence>